<sequence>MAKKQPAAIKPTKTTTSKASSKSAEEKSWYDHPQYFDMVFRDETADEVEFFEDVFERYCKRKVKRLYEPGCGSGRLVAAMAARGYDLVAVDNNAAMLAYLRKRLSRRGLAGELVLDDMTTYVCSPQVDAAMCTFNTFRHLTDGASAERHLRSVAASLRQDGIYILGFHCIPMDADPDCMERWKASHAGTNVSVTLRVIDFQRRKRVETLRVSIKATKPSGQVERIRSEFPLRLYTPSQARALLASVKDVFEIAGIFDFDCDIESERQFDEDLTDAVFILRKK</sequence>
<feature type="compositionally biased region" description="Low complexity" evidence="1">
    <location>
        <begin position="1"/>
        <end position="22"/>
    </location>
</feature>
<keyword evidence="3" id="KW-0489">Methyltransferase</keyword>
<dbReference type="Proteomes" id="UP001202961">
    <property type="component" value="Unassembled WGS sequence"/>
</dbReference>
<dbReference type="InterPro" id="IPR029063">
    <property type="entry name" value="SAM-dependent_MTases_sf"/>
</dbReference>
<dbReference type="GO" id="GO:0032259">
    <property type="term" value="P:methylation"/>
    <property type="evidence" value="ECO:0007669"/>
    <property type="project" value="UniProtKB-KW"/>
</dbReference>
<reference evidence="3 4" key="1">
    <citation type="journal article" date="2022" name="Syst. Appl. Microbiol.">
        <title>Rhodopirellula aestuarii sp. nov., a novel member of the genus Rhodopirellula isolated from brackish sediments collected in the Tagus River estuary, Portugal.</title>
        <authorList>
            <person name="Vitorino I.R."/>
            <person name="Klimek D."/>
            <person name="Calusinska M."/>
            <person name="Lobo-da-Cunha A."/>
            <person name="Vasconcelos V."/>
            <person name="Lage O.M."/>
        </authorList>
    </citation>
    <scope>NUCLEOTIDE SEQUENCE [LARGE SCALE GENOMIC DNA]</scope>
    <source>
        <strain evidence="3 4">ICT_H3.1</strain>
    </source>
</reference>
<accession>A0ABT0UAN4</accession>
<comment type="caution">
    <text evidence="3">The sequence shown here is derived from an EMBL/GenBank/DDBJ whole genome shotgun (WGS) entry which is preliminary data.</text>
</comment>
<dbReference type="Gene3D" id="2.20.25.110">
    <property type="entry name" value="S-adenosyl-L-methionine-dependent methyltransferases"/>
    <property type="match status" value="1"/>
</dbReference>
<feature type="domain" description="Methyltransferase" evidence="2">
    <location>
        <begin position="69"/>
        <end position="161"/>
    </location>
</feature>
<dbReference type="SUPFAM" id="SSF53335">
    <property type="entry name" value="S-adenosyl-L-methionine-dependent methyltransferases"/>
    <property type="match status" value="1"/>
</dbReference>
<gene>
    <name evidence="3" type="ORF">NB063_25745</name>
</gene>
<evidence type="ECO:0000259" key="2">
    <source>
        <dbReference type="Pfam" id="PF13649"/>
    </source>
</evidence>
<dbReference type="CDD" id="cd02440">
    <property type="entry name" value="AdoMet_MTases"/>
    <property type="match status" value="1"/>
</dbReference>
<keyword evidence="3" id="KW-0808">Transferase</keyword>
<dbReference type="EMBL" id="JAMQBK010000078">
    <property type="protein sequence ID" value="MCM2374032.1"/>
    <property type="molecule type" value="Genomic_DNA"/>
</dbReference>
<name>A0ABT0UAN4_9BACT</name>
<dbReference type="Pfam" id="PF13649">
    <property type="entry name" value="Methyltransf_25"/>
    <property type="match status" value="1"/>
</dbReference>
<evidence type="ECO:0000313" key="3">
    <source>
        <dbReference type="EMBL" id="MCM2374032.1"/>
    </source>
</evidence>
<proteinExistence type="predicted"/>
<dbReference type="GO" id="GO:0008168">
    <property type="term" value="F:methyltransferase activity"/>
    <property type="evidence" value="ECO:0007669"/>
    <property type="project" value="UniProtKB-KW"/>
</dbReference>
<evidence type="ECO:0000256" key="1">
    <source>
        <dbReference type="SAM" id="MobiDB-lite"/>
    </source>
</evidence>
<protein>
    <submittedName>
        <fullName evidence="3">Class I SAM-dependent methyltransferase</fullName>
    </submittedName>
</protein>
<dbReference type="InterPro" id="IPR041698">
    <property type="entry name" value="Methyltransf_25"/>
</dbReference>
<feature type="region of interest" description="Disordered" evidence="1">
    <location>
        <begin position="1"/>
        <end position="25"/>
    </location>
</feature>
<evidence type="ECO:0000313" key="4">
    <source>
        <dbReference type="Proteomes" id="UP001202961"/>
    </source>
</evidence>
<dbReference type="Gene3D" id="3.40.50.150">
    <property type="entry name" value="Vaccinia Virus protein VP39"/>
    <property type="match status" value="1"/>
</dbReference>
<keyword evidence="4" id="KW-1185">Reference proteome</keyword>
<organism evidence="3 4">
    <name type="scientific">Aporhodopirellula aestuarii</name>
    <dbReference type="NCBI Taxonomy" id="2950107"/>
    <lineage>
        <taxon>Bacteria</taxon>
        <taxon>Pseudomonadati</taxon>
        <taxon>Planctomycetota</taxon>
        <taxon>Planctomycetia</taxon>
        <taxon>Pirellulales</taxon>
        <taxon>Pirellulaceae</taxon>
        <taxon>Aporhodopirellula</taxon>
    </lineage>
</organism>